<name>A0A3P7J439_STRVU</name>
<dbReference type="AlphaFoldDB" id="A0A3P7J439"/>
<evidence type="ECO:0000313" key="2">
    <source>
        <dbReference type="Proteomes" id="UP000270094"/>
    </source>
</evidence>
<sequence length="82" mass="8817">MYYSHLGINSFAKMASDLTTAVGCAYFRADDAIYIICQYKTELTEGSKLYENGVPCRQCPLGEASCVNGLCPVDQPTSAPPG</sequence>
<evidence type="ECO:0000313" key="1">
    <source>
        <dbReference type="EMBL" id="VDM72634.1"/>
    </source>
</evidence>
<evidence type="ECO:0008006" key="3">
    <source>
        <dbReference type="Google" id="ProtNLM"/>
    </source>
</evidence>
<protein>
    <recommendedName>
        <fullName evidence="3">SCP domain-containing protein</fullName>
    </recommendedName>
</protein>
<accession>A0A3P7J439</accession>
<dbReference type="OrthoDB" id="5853246at2759"/>
<dbReference type="Gene3D" id="3.40.33.10">
    <property type="entry name" value="CAP"/>
    <property type="match status" value="1"/>
</dbReference>
<dbReference type="InterPro" id="IPR035940">
    <property type="entry name" value="CAP_sf"/>
</dbReference>
<reference evidence="1 2" key="1">
    <citation type="submission" date="2018-11" db="EMBL/GenBank/DDBJ databases">
        <authorList>
            <consortium name="Pathogen Informatics"/>
        </authorList>
    </citation>
    <scope>NUCLEOTIDE SEQUENCE [LARGE SCALE GENOMIC DNA]</scope>
</reference>
<dbReference type="Proteomes" id="UP000270094">
    <property type="component" value="Unassembled WGS sequence"/>
</dbReference>
<proteinExistence type="predicted"/>
<keyword evidence="2" id="KW-1185">Reference proteome</keyword>
<organism evidence="1 2">
    <name type="scientific">Strongylus vulgaris</name>
    <name type="common">Blood worm</name>
    <dbReference type="NCBI Taxonomy" id="40348"/>
    <lineage>
        <taxon>Eukaryota</taxon>
        <taxon>Metazoa</taxon>
        <taxon>Ecdysozoa</taxon>
        <taxon>Nematoda</taxon>
        <taxon>Chromadorea</taxon>
        <taxon>Rhabditida</taxon>
        <taxon>Rhabditina</taxon>
        <taxon>Rhabditomorpha</taxon>
        <taxon>Strongyloidea</taxon>
        <taxon>Strongylidae</taxon>
        <taxon>Strongylus</taxon>
    </lineage>
</organism>
<gene>
    <name evidence="1" type="ORF">SVUK_LOCUS7632</name>
</gene>
<dbReference type="SUPFAM" id="SSF55797">
    <property type="entry name" value="PR-1-like"/>
    <property type="match status" value="1"/>
</dbReference>
<dbReference type="EMBL" id="UYYB01026386">
    <property type="protein sequence ID" value="VDM72634.1"/>
    <property type="molecule type" value="Genomic_DNA"/>
</dbReference>